<organism evidence="2 3">
    <name type="scientific">Trichosporon asahii var. asahii (strain ATCC 90039 / CBS 2479 / JCM 2466 / KCTC 7840 / NBRC 103889/ NCYC 2677 / UAMH 7654)</name>
    <name type="common">Yeast</name>
    <dbReference type="NCBI Taxonomy" id="1186058"/>
    <lineage>
        <taxon>Eukaryota</taxon>
        <taxon>Fungi</taxon>
        <taxon>Dikarya</taxon>
        <taxon>Basidiomycota</taxon>
        <taxon>Agaricomycotina</taxon>
        <taxon>Tremellomycetes</taxon>
        <taxon>Trichosporonales</taxon>
        <taxon>Trichosporonaceae</taxon>
        <taxon>Trichosporon</taxon>
    </lineage>
</organism>
<dbReference type="AlphaFoldDB" id="J6EW95"/>
<dbReference type="SUPFAM" id="SSF48179">
    <property type="entry name" value="6-phosphogluconate dehydrogenase C-terminal domain-like"/>
    <property type="match status" value="1"/>
</dbReference>
<dbReference type="InterPro" id="IPR008927">
    <property type="entry name" value="6-PGluconate_DH-like_C_sf"/>
</dbReference>
<evidence type="ECO:0000313" key="3">
    <source>
        <dbReference type="Proteomes" id="UP000002748"/>
    </source>
</evidence>
<dbReference type="EMBL" id="ALBS01000264">
    <property type="protein sequence ID" value="EJT47072.1"/>
    <property type="molecule type" value="Genomic_DNA"/>
</dbReference>
<accession>J6EW95</accession>
<sequence>MAADARWAAQLDAAARVLGGDKGERWGRVKIMRDAEAGAASALKMCYGGLAKGSIGLAALLVLSANAHSPATARALMEELSSSRPELLQSLGFTFYDMPTKAYRWIAEMEEISSFVASSLDRPGQSKTMGLPHEGLAALFERIAADLRATGSAVGGAAEGPSGDAAEIEVLHRFADEGKALLASKRNPKE</sequence>
<proteinExistence type="predicted"/>
<evidence type="ECO:0000313" key="2">
    <source>
        <dbReference type="EMBL" id="EJT47072.1"/>
    </source>
</evidence>
<dbReference type="Pfam" id="PF09130">
    <property type="entry name" value="DUF1932"/>
    <property type="match status" value="1"/>
</dbReference>
<reference evidence="2 3" key="1">
    <citation type="journal article" date="2012" name="Eukaryot. Cell">
        <title>Draft genome sequence of CBS 2479, the standard type strain of Trichosporon asahii.</title>
        <authorList>
            <person name="Yang R.Y."/>
            <person name="Li H.T."/>
            <person name="Zhu H."/>
            <person name="Zhou G.P."/>
            <person name="Wang M."/>
            <person name="Wang L."/>
        </authorList>
    </citation>
    <scope>NUCLEOTIDE SEQUENCE [LARGE SCALE GENOMIC DNA]</scope>
    <source>
        <strain evidence="3">ATCC 90039 / CBS 2479 / JCM 2466 / KCTC 7840 / NCYC 2677 / UAMH 7654</strain>
    </source>
</reference>
<dbReference type="GeneID" id="25987694"/>
<feature type="domain" description="Phosphogluconate dehydrogenase NAD-binding putative C-terminal" evidence="1">
    <location>
        <begin position="67"/>
        <end position="120"/>
    </location>
</feature>
<name>J6EW95_TRIAS</name>
<dbReference type="InterPro" id="IPR015814">
    <property type="entry name" value="Pgluconate_DH_NAD-bd_C"/>
</dbReference>
<dbReference type="HOGENOM" id="CLU_1686488_0_0_1"/>
<gene>
    <name evidence="2" type="ORF">A1Q1_04181</name>
</gene>
<dbReference type="RefSeq" id="XP_014178033.1">
    <property type="nucleotide sequence ID" value="XM_014322558.1"/>
</dbReference>
<dbReference type="VEuPathDB" id="FungiDB:A1Q1_04181"/>
<dbReference type="OrthoDB" id="9988102at2759"/>
<evidence type="ECO:0000259" key="1">
    <source>
        <dbReference type="Pfam" id="PF09130"/>
    </source>
</evidence>
<dbReference type="Proteomes" id="UP000002748">
    <property type="component" value="Unassembled WGS sequence"/>
</dbReference>
<protein>
    <recommendedName>
        <fullName evidence="1">Phosphogluconate dehydrogenase NAD-binding putative C-terminal domain-containing protein</fullName>
    </recommendedName>
</protein>
<dbReference type="KEGG" id="tasa:A1Q1_04181"/>
<comment type="caution">
    <text evidence="2">The sequence shown here is derived from an EMBL/GenBank/DDBJ whole genome shotgun (WGS) entry which is preliminary data.</text>
</comment>